<reference evidence="1" key="1">
    <citation type="submission" date="2016-10" db="EMBL/GenBank/DDBJ databases">
        <authorList>
            <person name="Benchimol M."/>
            <person name="Almeida L.G."/>
            <person name="Vasconcelos A.T."/>
            <person name="Perreira-Neves A."/>
            <person name="Rosa I.A."/>
            <person name="Tasca T."/>
            <person name="Bogo M.R."/>
            <person name="de Souza W."/>
        </authorList>
    </citation>
    <scope>NUCLEOTIDE SEQUENCE [LARGE SCALE GENOMIC DNA]</scope>
    <source>
        <strain evidence="1">K</strain>
    </source>
</reference>
<accession>A0A1J4L4K6</accession>
<sequence length="98" mass="11322">MERVRAVMPYRIEFVFFREVAALTGFLKDIIVVSLRVVIRKLSLISFFRCEEEISSRLIEVLGNLCLNPAPYTAYRRGLLCKLTQSRSSHEGTFEYAS</sequence>
<name>A0A1J4L4K6_9EUKA</name>
<protein>
    <submittedName>
        <fullName evidence="1">Uncharacterized protein</fullName>
    </submittedName>
</protein>
<dbReference type="VEuPathDB" id="TrichDB:TRFO_41498"/>
<dbReference type="EMBL" id="MLAK01000063">
    <property type="protein sequence ID" value="OHT16870.1"/>
    <property type="molecule type" value="Genomic_DNA"/>
</dbReference>
<organism evidence="1 2">
    <name type="scientific">Tritrichomonas foetus</name>
    <dbReference type="NCBI Taxonomy" id="1144522"/>
    <lineage>
        <taxon>Eukaryota</taxon>
        <taxon>Metamonada</taxon>
        <taxon>Parabasalia</taxon>
        <taxon>Tritrichomonadida</taxon>
        <taxon>Tritrichomonadidae</taxon>
        <taxon>Tritrichomonas</taxon>
    </lineage>
</organism>
<dbReference type="Proteomes" id="UP000179807">
    <property type="component" value="Unassembled WGS sequence"/>
</dbReference>
<dbReference type="GeneID" id="94848510"/>
<evidence type="ECO:0000313" key="1">
    <source>
        <dbReference type="EMBL" id="OHT16870.1"/>
    </source>
</evidence>
<dbReference type="AlphaFoldDB" id="A0A1J4L4K6"/>
<evidence type="ECO:0000313" key="2">
    <source>
        <dbReference type="Proteomes" id="UP000179807"/>
    </source>
</evidence>
<comment type="caution">
    <text evidence="1">The sequence shown here is derived from an EMBL/GenBank/DDBJ whole genome shotgun (WGS) entry which is preliminary data.</text>
</comment>
<proteinExistence type="predicted"/>
<keyword evidence="2" id="KW-1185">Reference proteome</keyword>
<gene>
    <name evidence="1" type="ORF">TRFO_41498</name>
</gene>
<dbReference type="RefSeq" id="XP_068370006.1">
    <property type="nucleotide sequence ID" value="XM_068513806.1"/>
</dbReference>